<protein>
    <submittedName>
        <fullName evidence="1">Uncharacterized protein</fullName>
    </submittedName>
</protein>
<dbReference type="EMBL" id="CADCVD010000174">
    <property type="protein sequence ID" value="CAA9458797.1"/>
    <property type="molecule type" value="Genomic_DNA"/>
</dbReference>
<dbReference type="AlphaFoldDB" id="A0A6J4QYA2"/>
<gene>
    <name evidence="1" type="ORF">AVDCRST_MAG37-3432</name>
</gene>
<accession>A0A6J4QYA2</accession>
<organism evidence="1">
    <name type="scientific">uncultured Rubrobacteraceae bacterium</name>
    <dbReference type="NCBI Taxonomy" id="349277"/>
    <lineage>
        <taxon>Bacteria</taxon>
        <taxon>Bacillati</taxon>
        <taxon>Actinomycetota</taxon>
        <taxon>Rubrobacteria</taxon>
        <taxon>Rubrobacterales</taxon>
        <taxon>Rubrobacteraceae</taxon>
        <taxon>environmental samples</taxon>
    </lineage>
</organism>
<feature type="non-terminal residue" evidence="1">
    <location>
        <position position="40"/>
    </location>
</feature>
<name>A0A6J4QYA2_9ACTN</name>
<evidence type="ECO:0000313" key="1">
    <source>
        <dbReference type="EMBL" id="CAA9458797.1"/>
    </source>
</evidence>
<sequence length="40" mass="4900">QEPTLHKLPQHCSKRYEPIRHLPFRRPSRRVRGFEGFNPM</sequence>
<proteinExistence type="predicted"/>
<reference evidence="1" key="1">
    <citation type="submission" date="2020-02" db="EMBL/GenBank/DDBJ databases">
        <authorList>
            <person name="Meier V. D."/>
        </authorList>
    </citation>
    <scope>NUCLEOTIDE SEQUENCE</scope>
    <source>
        <strain evidence="1">AVDCRST_MAG37</strain>
    </source>
</reference>
<feature type="non-terminal residue" evidence="1">
    <location>
        <position position="1"/>
    </location>
</feature>